<reference evidence="2 3" key="1">
    <citation type="submission" date="2021-06" db="EMBL/GenBank/DDBJ databases">
        <title>Caerostris darwini draft genome.</title>
        <authorList>
            <person name="Kono N."/>
            <person name="Arakawa K."/>
        </authorList>
    </citation>
    <scope>NUCLEOTIDE SEQUENCE [LARGE SCALE GENOMIC DNA]</scope>
</reference>
<evidence type="ECO:0000313" key="2">
    <source>
        <dbReference type="EMBL" id="GIY16212.1"/>
    </source>
</evidence>
<proteinExistence type="predicted"/>
<evidence type="ECO:0000313" key="3">
    <source>
        <dbReference type="Proteomes" id="UP001054837"/>
    </source>
</evidence>
<protein>
    <submittedName>
        <fullName evidence="2">Uncharacterized protein</fullName>
    </submittedName>
</protein>
<feature type="region of interest" description="Disordered" evidence="1">
    <location>
        <begin position="81"/>
        <end position="100"/>
    </location>
</feature>
<evidence type="ECO:0000256" key="1">
    <source>
        <dbReference type="SAM" id="MobiDB-lite"/>
    </source>
</evidence>
<keyword evidence="3" id="KW-1185">Reference proteome</keyword>
<accession>A0AAV4R7Q4</accession>
<gene>
    <name evidence="2" type="ORF">CDAR_580551</name>
</gene>
<organism evidence="2 3">
    <name type="scientific">Caerostris darwini</name>
    <dbReference type="NCBI Taxonomy" id="1538125"/>
    <lineage>
        <taxon>Eukaryota</taxon>
        <taxon>Metazoa</taxon>
        <taxon>Ecdysozoa</taxon>
        <taxon>Arthropoda</taxon>
        <taxon>Chelicerata</taxon>
        <taxon>Arachnida</taxon>
        <taxon>Araneae</taxon>
        <taxon>Araneomorphae</taxon>
        <taxon>Entelegynae</taxon>
        <taxon>Araneoidea</taxon>
        <taxon>Araneidae</taxon>
        <taxon>Caerostris</taxon>
    </lineage>
</organism>
<dbReference type="AlphaFoldDB" id="A0AAV4R7Q4"/>
<dbReference type="EMBL" id="BPLQ01005651">
    <property type="protein sequence ID" value="GIY16212.1"/>
    <property type="molecule type" value="Genomic_DNA"/>
</dbReference>
<comment type="caution">
    <text evidence="2">The sequence shown here is derived from an EMBL/GenBank/DDBJ whole genome shotgun (WGS) entry which is preliminary data.</text>
</comment>
<feature type="compositionally biased region" description="Basic and acidic residues" evidence="1">
    <location>
        <begin position="91"/>
        <end position="100"/>
    </location>
</feature>
<sequence>MVVNWRGWETRVLKLDLMRVISNPSECSRVCFRKEDHGIHCLIKRRRKARALPPFDSGRSSPRRKRALFWEKWVLPCKEQESSLSNYGNHNDMRSESRAL</sequence>
<dbReference type="Proteomes" id="UP001054837">
    <property type="component" value="Unassembled WGS sequence"/>
</dbReference>
<name>A0AAV4R7Q4_9ARAC</name>